<dbReference type="GO" id="GO:0000976">
    <property type="term" value="F:transcription cis-regulatory region binding"/>
    <property type="evidence" value="ECO:0007669"/>
    <property type="project" value="TreeGrafter"/>
</dbReference>
<protein>
    <submittedName>
        <fullName evidence="4">TetR family transcriptional regulator</fullName>
    </submittedName>
</protein>
<keyword evidence="1 2" id="KW-0238">DNA-binding</keyword>
<reference evidence="4 5" key="1">
    <citation type="submission" date="2020-05" db="EMBL/GenBank/DDBJ databases">
        <title>Complete genome sequence of of a novel Thermoleptolyngbya strain isolated from hot springs of Ganzi, Sichuan China.</title>
        <authorList>
            <person name="Tang J."/>
            <person name="Daroch M."/>
            <person name="Li L."/>
            <person name="Waleron K."/>
            <person name="Waleron M."/>
            <person name="Waleron M."/>
        </authorList>
    </citation>
    <scope>NUCLEOTIDE SEQUENCE [LARGE SCALE GENOMIC DNA]</scope>
    <source>
        <strain evidence="4 5">PKUAC-SCTA183</strain>
    </source>
</reference>
<proteinExistence type="predicted"/>
<dbReference type="PRINTS" id="PR00455">
    <property type="entry name" value="HTHTETR"/>
</dbReference>
<evidence type="ECO:0000256" key="1">
    <source>
        <dbReference type="ARBA" id="ARBA00023125"/>
    </source>
</evidence>
<dbReference type="InterPro" id="IPR009057">
    <property type="entry name" value="Homeodomain-like_sf"/>
</dbReference>
<evidence type="ECO:0000256" key="2">
    <source>
        <dbReference type="PROSITE-ProRule" id="PRU00335"/>
    </source>
</evidence>
<sequence>MRRQPKQARSQERVSQILNAAEALFIEQGYEQTTTRAIATRAQVPVGSLYQFFPDKAAILKALADRYMQQEYELFASLHAAVPEPMPLANYVDRVVEAFDHFMTHQPGYRAVFEQVLGLMTAGAIAEMDTYEARIVDDLADFLGRLGPGLDAAQRRAIALVVVESVGNLLWLSLKADAPLRARLIAETKRLMTHYLASYFGKTIGKAG</sequence>
<feature type="domain" description="HTH tetR-type" evidence="3">
    <location>
        <begin position="11"/>
        <end position="71"/>
    </location>
</feature>
<dbReference type="Pfam" id="PF00440">
    <property type="entry name" value="TetR_N"/>
    <property type="match status" value="1"/>
</dbReference>
<accession>A0A6M8BJI9</accession>
<dbReference type="PROSITE" id="PS50977">
    <property type="entry name" value="HTH_TETR_2"/>
    <property type="match status" value="1"/>
</dbReference>
<dbReference type="EMBL" id="CP053661">
    <property type="protein sequence ID" value="QKD84696.1"/>
    <property type="molecule type" value="Genomic_DNA"/>
</dbReference>
<organism evidence="4 5">
    <name type="scientific">Thermoleptolyngbya sichuanensis A183</name>
    <dbReference type="NCBI Taxonomy" id="2737172"/>
    <lineage>
        <taxon>Bacteria</taxon>
        <taxon>Bacillati</taxon>
        <taxon>Cyanobacteriota</taxon>
        <taxon>Cyanophyceae</taxon>
        <taxon>Oculatellales</taxon>
        <taxon>Oculatellaceae</taxon>
        <taxon>Thermoleptolyngbya</taxon>
        <taxon>Thermoleptolyngbya sichuanensis</taxon>
    </lineage>
</organism>
<dbReference type="InterPro" id="IPR041669">
    <property type="entry name" value="TetR_C_15"/>
</dbReference>
<dbReference type="InterPro" id="IPR001647">
    <property type="entry name" value="HTH_TetR"/>
</dbReference>
<dbReference type="Proteomes" id="UP000505210">
    <property type="component" value="Chromosome"/>
</dbReference>
<gene>
    <name evidence="4" type="ORF">HPC62_00965</name>
</gene>
<name>A0A6M8BJI9_9CYAN</name>
<evidence type="ECO:0000313" key="5">
    <source>
        <dbReference type="Proteomes" id="UP000505210"/>
    </source>
</evidence>
<evidence type="ECO:0000259" key="3">
    <source>
        <dbReference type="PROSITE" id="PS50977"/>
    </source>
</evidence>
<dbReference type="Gene3D" id="1.10.357.10">
    <property type="entry name" value="Tetracycline Repressor, domain 2"/>
    <property type="match status" value="1"/>
</dbReference>
<dbReference type="SUPFAM" id="SSF46689">
    <property type="entry name" value="Homeodomain-like"/>
    <property type="match status" value="1"/>
</dbReference>
<evidence type="ECO:0000313" key="4">
    <source>
        <dbReference type="EMBL" id="QKD84696.1"/>
    </source>
</evidence>
<dbReference type="PANTHER" id="PTHR30055">
    <property type="entry name" value="HTH-TYPE TRANSCRIPTIONAL REGULATOR RUTR"/>
    <property type="match status" value="1"/>
</dbReference>
<dbReference type="PANTHER" id="PTHR30055:SF226">
    <property type="entry name" value="HTH-TYPE TRANSCRIPTIONAL REGULATOR PKSA"/>
    <property type="match status" value="1"/>
</dbReference>
<dbReference type="KEGG" id="theu:HPC62_00965"/>
<dbReference type="AlphaFoldDB" id="A0A6M8BJI9"/>
<dbReference type="InterPro" id="IPR050109">
    <property type="entry name" value="HTH-type_TetR-like_transc_reg"/>
</dbReference>
<dbReference type="GO" id="GO:0003700">
    <property type="term" value="F:DNA-binding transcription factor activity"/>
    <property type="evidence" value="ECO:0007669"/>
    <property type="project" value="TreeGrafter"/>
</dbReference>
<dbReference type="Pfam" id="PF17918">
    <property type="entry name" value="TetR_C_15"/>
    <property type="match status" value="1"/>
</dbReference>
<feature type="DNA-binding region" description="H-T-H motif" evidence="2">
    <location>
        <begin position="34"/>
        <end position="53"/>
    </location>
</feature>
<keyword evidence="5" id="KW-1185">Reference proteome</keyword>